<evidence type="ECO:0000313" key="2">
    <source>
        <dbReference type="EMBL" id="MFC5821911.1"/>
    </source>
</evidence>
<dbReference type="RefSeq" id="WP_219551136.1">
    <property type="nucleotide sequence ID" value="NZ_JAHKRN010000068.1"/>
</dbReference>
<feature type="compositionally biased region" description="Low complexity" evidence="1">
    <location>
        <begin position="172"/>
        <end position="183"/>
    </location>
</feature>
<proteinExistence type="predicted"/>
<sequence>MAVKIAVCGRSTPAAKCHPEVFTSGVGLGRERGQEDHFLYRTQSLPARLILEQGNHRLPAANPQPEWDLVAGHVRMLVAASADRSPYRVQRLLTATTRLAVWCYRSGLPDDPEVWLRHEMIDAFVLTGCTDLAPSSAQTYRSWLRHMRAITTTSIVIQASRYTLPRPCTTKPPSRSAPSGSSR</sequence>
<organism evidence="2 3">
    <name type="scientific">Nonomuraea harbinensis</name>
    <dbReference type="NCBI Taxonomy" id="1286938"/>
    <lineage>
        <taxon>Bacteria</taxon>
        <taxon>Bacillati</taxon>
        <taxon>Actinomycetota</taxon>
        <taxon>Actinomycetes</taxon>
        <taxon>Streptosporangiales</taxon>
        <taxon>Streptosporangiaceae</taxon>
        <taxon>Nonomuraea</taxon>
    </lineage>
</organism>
<dbReference type="EMBL" id="JBHSNW010000042">
    <property type="protein sequence ID" value="MFC5821911.1"/>
    <property type="molecule type" value="Genomic_DNA"/>
</dbReference>
<protein>
    <submittedName>
        <fullName evidence="2">Uncharacterized protein</fullName>
    </submittedName>
</protein>
<comment type="caution">
    <text evidence="2">The sequence shown here is derived from an EMBL/GenBank/DDBJ whole genome shotgun (WGS) entry which is preliminary data.</text>
</comment>
<name>A0ABW1C8H8_9ACTN</name>
<evidence type="ECO:0000256" key="1">
    <source>
        <dbReference type="SAM" id="MobiDB-lite"/>
    </source>
</evidence>
<evidence type="ECO:0000313" key="3">
    <source>
        <dbReference type="Proteomes" id="UP001596096"/>
    </source>
</evidence>
<dbReference type="Proteomes" id="UP001596096">
    <property type="component" value="Unassembled WGS sequence"/>
</dbReference>
<accession>A0ABW1C8H8</accession>
<gene>
    <name evidence="2" type="ORF">ACFPUY_43095</name>
</gene>
<keyword evidence="3" id="KW-1185">Reference proteome</keyword>
<reference evidence="3" key="1">
    <citation type="journal article" date="2019" name="Int. J. Syst. Evol. Microbiol.">
        <title>The Global Catalogue of Microorganisms (GCM) 10K type strain sequencing project: providing services to taxonomists for standard genome sequencing and annotation.</title>
        <authorList>
            <consortium name="The Broad Institute Genomics Platform"/>
            <consortium name="The Broad Institute Genome Sequencing Center for Infectious Disease"/>
            <person name="Wu L."/>
            <person name="Ma J."/>
        </authorList>
    </citation>
    <scope>NUCLEOTIDE SEQUENCE [LARGE SCALE GENOMIC DNA]</scope>
    <source>
        <strain evidence="3">CGMCC 4.7106</strain>
    </source>
</reference>
<feature type="region of interest" description="Disordered" evidence="1">
    <location>
        <begin position="164"/>
        <end position="183"/>
    </location>
</feature>